<dbReference type="PIRSF" id="PIRSF006060">
    <property type="entry name" value="AA_transporter"/>
    <property type="match status" value="1"/>
</dbReference>
<evidence type="ECO:0000256" key="3">
    <source>
        <dbReference type="ARBA" id="ARBA00022692"/>
    </source>
</evidence>
<dbReference type="InterPro" id="IPR002293">
    <property type="entry name" value="AA/rel_permease1"/>
</dbReference>
<reference evidence="7 8" key="1">
    <citation type="submission" date="2020-08" db="EMBL/GenBank/DDBJ databases">
        <title>Genome sequence of Weissella diestrammenae KACC 16890T.</title>
        <authorList>
            <person name="Hyun D.-W."/>
            <person name="Bae J.-W."/>
        </authorList>
    </citation>
    <scope>NUCLEOTIDE SEQUENCE [LARGE SCALE GENOMIC DNA]</scope>
    <source>
        <strain evidence="7 8">KACC 16890</strain>
    </source>
</reference>
<dbReference type="PANTHER" id="PTHR43243">
    <property type="entry name" value="INNER MEMBRANE TRANSPORTER YGJI-RELATED"/>
    <property type="match status" value="1"/>
</dbReference>
<dbReference type="KEGG" id="wdi:H9L19_03490"/>
<proteinExistence type="predicted"/>
<evidence type="ECO:0000313" key="7">
    <source>
        <dbReference type="EMBL" id="QNN75931.1"/>
    </source>
</evidence>
<dbReference type="AlphaFoldDB" id="A0A7G9T756"/>
<dbReference type="GO" id="GO:0016020">
    <property type="term" value="C:membrane"/>
    <property type="evidence" value="ECO:0007669"/>
    <property type="project" value="UniProtKB-SubCell"/>
</dbReference>
<keyword evidence="4 6" id="KW-1133">Transmembrane helix</keyword>
<evidence type="ECO:0000256" key="1">
    <source>
        <dbReference type="ARBA" id="ARBA00004141"/>
    </source>
</evidence>
<accession>A0A7G9T756</accession>
<sequence>MKLFQRIFKQESREVYMQSDSHFAKTLGAKDLLSLGVGTVIGTGIFILPGTVAATQAGPAIVLSFIIAAIIAALVAMAYSEFASVLPVAGSAYSFGNVVFGEIIGWILGWALILEYFLAVAAVSTGWAAYFANFISPIFKIPTALSGPFDPAHGTYINLFAVLIVLLIAAMLWGGMRESKRIQNFMVALKIIIIIFFIIVGLFFIKTSNYTPFIPARLHGAFGWHGVFTGTTMVFFAFLGFDSLALAAAEVKQPQRNLPIGIIGTLIISTILYAGMAFVMTGMVNYTKLNVADPAAFVFQSVGAHWASLIITLGALIGMFTMMYASLFGSSRLLYSMGRDGLLPKVGRLNQKSDQPTTALVIATIIIAIFAGLIPLNQLVELVNFGTILAFLVISFGIIPLRRRATTDLPNSGFKMPGYPILPIISVLFLLFLVTQLQNVTLIFGGIWFLIGLVVYFAYGIRHSKMSD</sequence>
<feature type="transmembrane region" description="Helical" evidence="6">
    <location>
        <begin position="185"/>
        <end position="205"/>
    </location>
</feature>
<feature type="transmembrane region" description="Helical" evidence="6">
    <location>
        <begin position="60"/>
        <end position="79"/>
    </location>
</feature>
<organism evidence="7 8">
    <name type="scientific">Weissella diestrammenae</name>
    <dbReference type="NCBI Taxonomy" id="1162633"/>
    <lineage>
        <taxon>Bacteria</taxon>
        <taxon>Bacillati</taxon>
        <taxon>Bacillota</taxon>
        <taxon>Bacilli</taxon>
        <taxon>Lactobacillales</taxon>
        <taxon>Lactobacillaceae</taxon>
        <taxon>Weissella</taxon>
    </lineage>
</organism>
<feature type="transmembrane region" description="Helical" evidence="6">
    <location>
        <begin position="306"/>
        <end position="335"/>
    </location>
</feature>
<feature type="transmembrane region" description="Helical" evidence="6">
    <location>
        <begin position="260"/>
        <end position="286"/>
    </location>
</feature>
<gene>
    <name evidence="7" type="ORF">H9L19_03490</name>
</gene>
<feature type="transmembrane region" description="Helical" evidence="6">
    <location>
        <begin position="155"/>
        <end position="173"/>
    </location>
</feature>
<dbReference type="GO" id="GO:0015171">
    <property type="term" value="F:amino acid transmembrane transporter activity"/>
    <property type="evidence" value="ECO:0007669"/>
    <property type="project" value="TreeGrafter"/>
</dbReference>
<feature type="transmembrane region" description="Helical" evidence="6">
    <location>
        <begin position="413"/>
        <end position="434"/>
    </location>
</feature>
<dbReference type="EMBL" id="CP060724">
    <property type="protein sequence ID" value="QNN75931.1"/>
    <property type="molecule type" value="Genomic_DNA"/>
</dbReference>
<feature type="transmembrane region" description="Helical" evidence="6">
    <location>
        <begin position="382"/>
        <end position="401"/>
    </location>
</feature>
<dbReference type="Proteomes" id="UP000515800">
    <property type="component" value="Chromosome"/>
</dbReference>
<dbReference type="Gene3D" id="1.20.1740.10">
    <property type="entry name" value="Amino acid/polyamine transporter I"/>
    <property type="match status" value="1"/>
</dbReference>
<comment type="subcellular location">
    <subcellularLocation>
        <location evidence="1">Membrane</location>
        <topology evidence="1">Multi-pass membrane protein</topology>
    </subcellularLocation>
</comment>
<feature type="transmembrane region" description="Helical" evidence="6">
    <location>
        <begin position="356"/>
        <end position="376"/>
    </location>
</feature>
<keyword evidence="3 6" id="KW-0812">Transmembrane</keyword>
<feature type="transmembrane region" description="Helical" evidence="6">
    <location>
        <begin position="225"/>
        <end position="248"/>
    </location>
</feature>
<evidence type="ECO:0000256" key="6">
    <source>
        <dbReference type="SAM" id="Phobius"/>
    </source>
</evidence>
<evidence type="ECO:0000256" key="4">
    <source>
        <dbReference type="ARBA" id="ARBA00022989"/>
    </source>
</evidence>
<dbReference type="Pfam" id="PF13520">
    <property type="entry name" value="AA_permease_2"/>
    <property type="match status" value="1"/>
</dbReference>
<protein>
    <submittedName>
        <fullName evidence="7">Amino acid permease</fullName>
    </submittedName>
</protein>
<feature type="transmembrane region" description="Helical" evidence="6">
    <location>
        <begin position="440"/>
        <end position="459"/>
    </location>
</feature>
<feature type="transmembrane region" description="Helical" evidence="6">
    <location>
        <begin position="32"/>
        <end position="53"/>
    </location>
</feature>
<keyword evidence="8" id="KW-1185">Reference proteome</keyword>
<feature type="transmembrane region" description="Helical" evidence="6">
    <location>
        <begin position="116"/>
        <end position="135"/>
    </location>
</feature>
<evidence type="ECO:0000313" key="8">
    <source>
        <dbReference type="Proteomes" id="UP000515800"/>
    </source>
</evidence>
<feature type="transmembrane region" description="Helical" evidence="6">
    <location>
        <begin position="91"/>
        <end position="109"/>
    </location>
</feature>
<name>A0A7G9T756_9LACO</name>
<dbReference type="RefSeq" id="WP_187529759.1">
    <property type="nucleotide sequence ID" value="NZ_CP060724.1"/>
</dbReference>
<evidence type="ECO:0000256" key="2">
    <source>
        <dbReference type="ARBA" id="ARBA00022448"/>
    </source>
</evidence>
<evidence type="ECO:0000256" key="5">
    <source>
        <dbReference type="ARBA" id="ARBA00023136"/>
    </source>
</evidence>
<keyword evidence="2" id="KW-0813">Transport</keyword>
<dbReference type="PANTHER" id="PTHR43243:SF4">
    <property type="entry name" value="CATIONIC AMINO ACID TRANSPORTER 4"/>
    <property type="match status" value="1"/>
</dbReference>
<keyword evidence="5 6" id="KW-0472">Membrane</keyword>